<keyword evidence="3" id="KW-1185">Reference proteome</keyword>
<dbReference type="EMBL" id="JASSZA010000005">
    <property type="protein sequence ID" value="KAK2110192.1"/>
    <property type="molecule type" value="Genomic_DNA"/>
</dbReference>
<name>A0ABQ9VLD7_SAGOE</name>
<protein>
    <submittedName>
        <fullName evidence="2">Uncharacterized protein</fullName>
    </submittedName>
</protein>
<evidence type="ECO:0000313" key="2">
    <source>
        <dbReference type="EMBL" id="KAK2110192.1"/>
    </source>
</evidence>
<feature type="compositionally biased region" description="Basic and acidic residues" evidence="1">
    <location>
        <begin position="10"/>
        <end position="26"/>
    </location>
</feature>
<reference evidence="2 3" key="1">
    <citation type="submission" date="2023-05" db="EMBL/GenBank/DDBJ databases">
        <title>B98-5 Cell Line De Novo Hybrid Assembly: An Optical Mapping Approach.</title>
        <authorList>
            <person name="Kananen K."/>
            <person name="Auerbach J.A."/>
            <person name="Kautto E."/>
            <person name="Blachly J.S."/>
        </authorList>
    </citation>
    <scope>NUCLEOTIDE SEQUENCE [LARGE SCALE GENOMIC DNA]</scope>
    <source>
        <strain evidence="2">B95-8</strain>
        <tissue evidence="2">Cell line</tissue>
    </source>
</reference>
<dbReference type="Proteomes" id="UP001266305">
    <property type="component" value="Unassembled WGS sequence"/>
</dbReference>
<evidence type="ECO:0000313" key="3">
    <source>
        <dbReference type="Proteomes" id="UP001266305"/>
    </source>
</evidence>
<comment type="caution">
    <text evidence="2">The sequence shown here is derived from an EMBL/GenBank/DDBJ whole genome shotgun (WGS) entry which is preliminary data.</text>
</comment>
<evidence type="ECO:0000256" key="1">
    <source>
        <dbReference type="SAM" id="MobiDB-lite"/>
    </source>
</evidence>
<organism evidence="2 3">
    <name type="scientific">Saguinus oedipus</name>
    <name type="common">Cotton-top tamarin</name>
    <name type="synonym">Oedipomidas oedipus</name>
    <dbReference type="NCBI Taxonomy" id="9490"/>
    <lineage>
        <taxon>Eukaryota</taxon>
        <taxon>Metazoa</taxon>
        <taxon>Chordata</taxon>
        <taxon>Craniata</taxon>
        <taxon>Vertebrata</taxon>
        <taxon>Euteleostomi</taxon>
        <taxon>Mammalia</taxon>
        <taxon>Eutheria</taxon>
        <taxon>Euarchontoglires</taxon>
        <taxon>Primates</taxon>
        <taxon>Haplorrhini</taxon>
        <taxon>Platyrrhini</taxon>
        <taxon>Cebidae</taxon>
        <taxon>Callitrichinae</taxon>
        <taxon>Saguinus</taxon>
    </lineage>
</organism>
<sequence length="58" mass="6531">MMHLTSPAQDLKKDEIAREASDRDILGTEEEGMTSYLWTKGDQRGLEHSGTAVDRQPQ</sequence>
<proteinExistence type="predicted"/>
<gene>
    <name evidence="2" type="ORF">P7K49_009938</name>
</gene>
<feature type="region of interest" description="Disordered" evidence="1">
    <location>
        <begin position="1"/>
        <end position="58"/>
    </location>
</feature>
<accession>A0ABQ9VLD7</accession>
<feature type="non-terminal residue" evidence="2">
    <location>
        <position position="58"/>
    </location>
</feature>